<keyword evidence="3" id="KW-0862">Zinc</keyword>
<organism evidence="6 7">
    <name type="scientific">Hohenbuehelia grisea</name>
    <dbReference type="NCBI Taxonomy" id="104357"/>
    <lineage>
        <taxon>Eukaryota</taxon>
        <taxon>Fungi</taxon>
        <taxon>Dikarya</taxon>
        <taxon>Basidiomycota</taxon>
        <taxon>Agaricomycotina</taxon>
        <taxon>Agaricomycetes</taxon>
        <taxon>Agaricomycetidae</taxon>
        <taxon>Agaricales</taxon>
        <taxon>Pleurotineae</taxon>
        <taxon>Pleurotaceae</taxon>
        <taxon>Hohenbuehelia</taxon>
    </lineage>
</organism>
<sequence length="244" mass="27786">MSDSPPNAGESQRRAPSLTCSFAACPNRSQNDLSLRVCSGCHLTRYCSQQCQRNDWRDHRSLCRACDANDPLELSLSQWMITYNEYIFDLSRAAFGYDELSGLPTPIADARWNALLRDFAFQFHLQIRTPSLRREPYKDVTYVRSGLVRLDTLPSMLQPDHVLRDNVRSHHEKWGHHPMVVCALVLDEAGDKSHHLETFIMAVPPYSLSTWPKTNEGLEGDSPHGVVAHERRLKAAMERQASEP</sequence>
<keyword evidence="2 4" id="KW-0863">Zinc-finger</keyword>
<comment type="caution">
    <text evidence="6">The sequence shown here is derived from an EMBL/GenBank/DDBJ whole genome shotgun (WGS) entry which is preliminary data.</text>
</comment>
<evidence type="ECO:0000259" key="5">
    <source>
        <dbReference type="PROSITE" id="PS50865"/>
    </source>
</evidence>
<evidence type="ECO:0000256" key="2">
    <source>
        <dbReference type="ARBA" id="ARBA00022771"/>
    </source>
</evidence>
<evidence type="ECO:0000256" key="3">
    <source>
        <dbReference type="ARBA" id="ARBA00022833"/>
    </source>
</evidence>
<evidence type="ECO:0000313" key="7">
    <source>
        <dbReference type="Proteomes" id="UP001556367"/>
    </source>
</evidence>
<gene>
    <name evidence="6" type="ORF">HGRIS_013300</name>
</gene>
<proteinExistence type="predicted"/>
<dbReference type="Pfam" id="PF01753">
    <property type="entry name" value="zf-MYND"/>
    <property type="match status" value="1"/>
</dbReference>
<feature type="domain" description="MYND-type" evidence="5">
    <location>
        <begin position="22"/>
        <end position="63"/>
    </location>
</feature>
<evidence type="ECO:0000313" key="6">
    <source>
        <dbReference type="EMBL" id="KAL0947176.1"/>
    </source>
</evidence>
<evidence type="ECO:0000256" key="4">
    <source>
        <dbReference type="PROSITE-ProRule" id="PRU00134"/>
    </source>
</evidence>
<dbReference type="SUPFAM" id="SSF144232">
    <property type="entry name" value="HIT/MYND zinc finger-like"/>
    <property type="match status" value="1"/>
</dbReference>
<dbReference type="Gene3D" id="6.10.140.2220">
    <property type="match status" value="1"/>
</dbReference>
<protein>
    <recommendedName>
        <fullName evidence="5">MYND-type domain-containing protein</fullName>
    </recommendedName>
</protein>
<keyword evidence="1" id="KW-0479">Metal-binding</keyword>
<reference evidence="7" key="1">
    <citation type="submission" date="2024-06" db="EMBL/GenBank/DDBJ databases">
        <title>Multi-omics analyses provide insights into the biosynthesis of the anticancer antibiotic pleurotin in Hohenbuehelia grisea.</title>
        <authorList>
            <person name="Weaver J.A."/>
            <person name="Alberti F."/>
        </authorList>
    </citation>
    <scope>NUCLEOTIDE SEQUENCE [LARGE SCALE GENOMIC DNA]</scope>
    <source>
        <strain evidence="7">T-177</strain>
    </source>
</reference>
<dbReference type="Proteomes" id="UP001556367">
    <property type="component" value="Unassembled WGS sequence"/>
</dbReference>
<evidence type="ECO:0000256" key="1">
    <source>
        <dbReference type="ARBA" id="ARBA00022723"/>
    </source>
</evidence>
<dbReference type="PROSITE" id="PS50865">
    <property type="entry name" value="ZF_MYND_2"/>
    <property type="match status" value="1"/>
</dbReference>
<name>A0ABR3IV17_9AGAR</name>
<dbReference type="InterPro" id="IPR002893">
    <property type="entry name" value="Znf_MYND"/>
</dbReference>
<keyword evidence="7" id="KW-1185">Reference proteome</keyword>
<dbReference type="EMBL" id="JASNQZ010000015">
    <property type="protein sequence ID" value="KAL0947176.1"/>
    <property type="molecule type" value="Genomic_DNA"/>
</dbReference>
<accession>A0ABR3IV17</accession>